<feature type="region of interest" description="Disordered" evidence="1">
    <location>
        <begin position="1"/>
        <end position="53"/>
    </location>
</feature>
<evidence type="ECO:0000313" key="4">
    <source>
        <dbReference type="EMBL" id="ALR71756.1"/>
    </source>
</evidence>
<protein>
    <recommendedName>
        <fullName evidence="5">P6.9</fullName>
    </recommendedName>
</protein>
<proteinExistence type="predicted"/>
<organism evidence="3">
    <name type="scientific">Anticarsia gemmatalis multiple nucleopolyhedrovirus</name>
    <dbReference type="NCBI Taxonomy" id="268591"/>
    <lineage>
        <taxon>Viruses</taxon>
        <taxon>Viruses incertae sedis</taxon>
        <taxon>Naldaviricetes</taxon>
        <taxon>Lefavirales</taxon>
        <taxon>Baculoviridae</taxon>
        <taxon>Alphabaculovirus</taxon>
        <taxon>Alphabaculovirus angemmatalis</taxon>
    </lineage>
</organism>
<reference evidence="3" key="1">
    <citation type="journal article" date="2015" name="Genome Biol. Evol.">
        <title>The Pangenome of the Anticarsia gemmatalis Multiple Nucleopolyhedrovirus (AgMNPV).</title>
        <authorList>
            <person name="Brito A.F."/>
            <person name="Braconi C.T."/>
            <person name="Weidmann M."/>
            <person name="Dilcher M."/>
            <person name="Alves J.M."/>
            <person name="Gruber A."/>
            <person name="Zanotto P.M."/>
        </authorList>
    </citation>
    <scope>NUCLEOTIDE SEQUENCE</scope>
    <source>
        <strain evidence="2">AgMNPV-30</strain>
        <strain evidence="3">AgMNPV-34</strain>
        <strain evidence="4">AgMNPV-38</strain>
    </source>
</reference>
<name>A0A0S3IYP2_9ABAC</name>
<evidence type="ECO:0000256" key="1">
    <source>
        <dbReference type="SAM" id="MobiDB-lite"/>
    </source>
</evidence>
<dbReference type="EMBL" id="KR815467">
    <property type="protein sequence ID" value="ALR71756.1"/>
    <property type="molecule type" value="Genomic_DNA"/>
</dbReference>
<dbReference type="EMBL" id="KR815459">
    <property type="protein sequence ID" value="ALR70499.1"/>
    <property type="molecule type" value="Genomic_DNA"/>
</dbReference>
<sequence length="53" mass="6754">MVYRRRRSRSANGTYTRRRRSSGYKRRPGRPRTYRRSRSRSAIRRTGYRRRRY</sequence>
<evidence type="ECO:0000313" key="2">
    <source>
        <dbReference type="EMBL" id="ALR70499.1"/>
    </source>
</evidence>
<evidence type="ECO:0000313" key="3">
    <source>
        <dbReference type="EMBL" id="ALR71128.1"/>
    </source>
</evidence>
<evidence type="ECO:0008006" key="5">
    <source>
        <dbReference type="Google" id="ProtNLM"/>
    </source>
</evidence>
<feature type="compositionally biased region" description="Basic residues" evidence="1">
    <location>
        <begin position="16"/>
        <end position="53"/>
    </location>
</feature>
<dbReference type="EMBL" id="KR815463">
    <property type="protein sequence ID" value="ALR71128.1"/>
    <property type="molecule type" value="Genomic_DNA"/>
</dbReference>
<gene>
    <name evidence="3" type="ORF">AGNV_066</name>
</gene>
<accession>A0A0S3IYP2</accession>